<evidence type="ECO:0000313" key="2">
    <source>
        <dbReference type="EMBL" id="KKB53368.1"/>
    </source>
</evidence>
<dbReference type="Gene3D" id="3.30.460.10">
    <property type="entry name" value="Beta Polymerase, domain 2"/>
    <property type="match status" value="1"/>
</dbReference>
<gene>
    <name evidence="2" type="ORF">HMPREF1535_02907</name>
</gene>
<dbReference type="STRING" id="927665.HMPREF1535_02907"/>
<accession>A0A0F5J6I4</accession>
<name>A0A0F5J6I4_9BACT</name>
<proteinExistence type="predicted"/>
<dbReference type="Proteomes" id="UP000033047">
    <property type="component" value="Unassembled WGS sequence"/>
</dbReference>
<dbReference type="PANTHER" id="PTHR33933:SF1">
    <property type="entry name" value="PROTEIN ADENYLYLTRANSFERASE MNTA-RELATED"/>
    <property type="match status" value="1"/>
</dbReference>
<dbReference type="EMBL" id="AQHV01000014">
    <property type="protein sequence ID" value="KKB53368.1"/>
    <property type="molecule type" value="Genomic_DNA"/>
</dbReference>
<dbReference type="AlphaFoldDB" id="A0A0F5J6I4"/>
<dbReference type="PATRIC" id="fig|927665.4.peg.2983"/>
<dbReference type="Gene3D" id="1.20.120.330">
    <property type="entry name" value="Nucleotidyltransferases domain 2"/>
    <property type="match status" value="1"/>
</dbReference>
<sequence length="293" mass="34896">MKTSYSHLPDYAKNDLQQIVTLILERVPHCEMIILYGSYARGTFVEYDERDEFGILTSFMSDYDLLVVTSNEDVREVGHLLDTVDDKYYKRPDNQVPIQFINDDIEKLNSDLSEGRYFYTSIQKQGIMLYDSGNYKLERPRKLNFQEITQQFQEYFDEKFEKAGYFLDHASFDYEKGRYNLASFDLHQACENYFYALRLVHTLKNSKQHNLSKLLGATHKYSPELQKIFPRKPKEEKRLFELLRLAYVEARYNSKFVVTKEEIEALFPKVERLRDITEEICKSQIETYRQMGQ</sequence>
<dbReference type="SMART" id="SM00748">
    <property type="entry name" value="HEPN"/>
    <property type="match status" value="1"/>
</dbReference>
<evidence type="ECO:0000259" key="1">
    <source>
        <dbReference type="PROSITE" id="PS50910"/>
    </source>
</evidence>
<organism evidence="2 3">
    <name type="scientific">Parabacteroides goldsteinii DSM 19448 = WAL 12034</name>
    <dbReference type="NCBI Taxonomy" id="927665"/>
    <lineage>
        <taxon>Bacteria</taxon>
        <taxon>Pseudomonadati</taxon>
        <taxon>Bacteroidota</taxon>
        <taxon>Bacteroidia</taxon>
        <taxon>Bacteroidales</taxon>
        <taxon>Tannerellaceae</taxon>
        <taxon>Parabacteroides</taxon>
    </lineage>
</organism>
<comment type="caution">
    <text evidence="2">The sequence shown here is derived from an EMBL/GenBank/DDBJ whole genome shotgun (WGS) entry which is preliminary data.</text>
</comment>
<protein>
    <recommendedName>
        <fullName evidence="1">HEPN domain-containing protein</fullName>
    </recommendedName>
</protein>
<dbReference type="SUPFAM" id="SSF81301">
    <property type="entry name" value="Nucleotidyltransferase"/>
    <property type="match status" value="1"/>
</dbReference>
<dbReference type="InterPro" id="IPR007842">
    <property type="entry name" value="HEPN_dom"/>
</dbReference>
<dbReference type="InterPro" id="IPR052548">
    <property type="entry name" value="Type_VII_TA_antitoxin"/>
</dbReference>
<dbReference type="HOGENOM" id="CLU_051494_0_0_10"/>
<dbReference type="PROSITE" id="PS50910">
    <property type="entry name" value="HEPN"/>
    <property type="match status" value="1"/>
</dbReference>
<reference evidence="2 3" key="1">
    <citation type="submission" date="2013-04" db="EMBL/GenBank/DDBJ databases">
        <title>The Genome Sequence of Parabacteroides goldsteinii DSM 19448.</title>
        <authorList>
            <consortium name="The Broad Institute Genomics Platform"/>
            <person name="Earl A."/>
            <person name="Ward D."/>
            <person name="Feldgarden M."/>
            <person name="Gevers D."/>
            <person name="Martens E."/>
            <person name="Sakamoto M."/>
            <person name="Benno Y."/>
            <person name="Song Y."/>
            <person name="Liu C."/>
            <person name="Lee J."/>
            <person name="Bolanos M."/>
            <person name="Vaisanen M.L."/>
            <person name="Finegold S.M."/>
            <person name="Walker B."/>
            <person name="Young S."/>
            <person name="Zeng Q."/>
            <person name="Gargeya S."/>
            <person name="Fitzgerald M."/>
            <person name="Haas B."/>
            <person name="Abouelleil A."/>
            <person name="Allen A.W."/>
            <person name="Alvarado L."/>
            <person name="Arachchi H.M."/>
            <person name="Berlin A.M."/>
            <person name="Chapman S.B."/>
            <person name="Gainer-Dewar J."/>
            <person name="Goldberg J."/>
            <person name="Griggs A."/>
            <person name="Gujja S."/>
            <person name="Hansen M."/>
            <person name="Howarth C."/>
            <person name="Imamovic A."/>
            <person name="Ireland A."/>
            <person name="Larimer J."/>
            <person name="McCowan C."/>
            <person name="Murphy C."/>
            <person name="Pearson M."/>
            <person name="Poon T.W."/>
            <person name="Priest M."/>
            <person name="Roberts A."/>
            <person name="Saif S."/>
            <person name="Shea T."/>
            <person name="Sisk P."/>
            <person name="Sykes S."/>
            <person name="Wortman J."/>
            <person name="Nusbaum C."/>
            <person name="Birren B."/>
        </authorList>
    </citation>
    <scope>NUCLEOTIDE SEQUENCE [LARGE SCALE GENOMIC DNA]</scope>
    <source>
        <strain evidence="2 3">DSM 19448</strain>
    </source>
</reference>
<dbReference type="RefSeq" id="WP_010800016.1">
    <property type="nucleotide sequence ID" value="NZ_KQ033913.1"/>
</dbReference>
<dbReference type="PANTHER" id="PTHR33933">
    <property type="entry name" value="NUCLEOTIDYLTRANSFERASE"/>
    <property type="match status" value="1"/>
</dbReference>
<evidence type="ECO:0000313" key="3">
    <source>
        <dbReference type="Proteomes" id="UP000033047"/>
    </source>
</evidence>
<dbReference type="CDD" id="cd05403">
    <property type="entry name" value="NT_KNTase_like"/>
    <property type="match status" value="1"/>
</dbReference>
<feature type="domain" description="HEPN" evidence="1">
    <location>
        <begin position="160"/>
        <end position="280"/>
    </location>
</feature>
<dbReference type="Pfam" id="PF05168">
    <property type="entry name" value="HEPN"/>
    <property type="match status" value="1"/>
</dbReference>
<dbReference type="InterPro" id="IPR043519">
    <property type="entry name" value="NT_sf"/>
</dbReference>
<dbReference type="SUPFAM" id="SSF81593">
    <property type="entry name" value="Nucleotidyltransferase substrate binding subunit/domain"/>
    <property type="match status" value="1"/>
</dbReference>